<protein>
    <recommendedName>
        <fullName evidence="1">FAS1-like dehydratase domain-containing protein</fullName>
    </recommendedName>
</protein>
<dbReference type="InterPro" id="IPR039569">
    <property type="entry name" value="FAS1-like_DH_region"/>
</dbReference>
<name>A0A2C5ZCR4_9HYPO</name>
<evidence type="ECO:0000259" key="1">
    <source>
        <dbReference type="Pfam" id="PF13452"/>
    </source>
</evidence>
<reference evidence="2 3" key="1">
    <citation type="submission" date="2017-06" db="EMBL/GenBank/DDBJ databases">
        <title>Ant-infecting Ophiocordyceps genomes reveal a high diversity of potential behavioral manipulation genes and a possible major role for enterotoxins.</title>
        <authorList>
            <person name="De Bekker C."/>
            <person name="Evans H.C."/>
            <person name="Brachmann A."/>
            <person name="Hughes D.P."/>
        </authorList>
    </citation>
    <scope>NUCLEOTIDE SEQUENCE [LARGE SCALE GENOMIC DNA]</scope>
    <source>
        <strain evidence="2 3">1348a</strain>
    </source>
</reference>
<evidence type="ECO:0000313" key="3">
    <source>
        <dbReference type="Proteomes" id="UP000224854"/>
    </source>
</evidence>
<dbReference type="EMBL" id="NJEU01000258">
    <property type="protein sequence ID" value="PHH77663.1"/>
    <property type="molecule type" value="Genomic_DNA"/>
</dbReference>
<dbReference type="SUPFAM" id="SSF54637">
    <property type="entry name" value="Thioesterase/thiol ester dehydrase-isomerase"/>
    <property type="match status" value="1"/>
</dbReference>
<dbReference type="Proteomes" id="UP000224854">
    <property type="component" value="Unassembled WGS sequence"/>
</dbReference>
<dbReference type="OrthoDB" id="3257538at2759"/>
<dbReference type="Gene3D" id="3.10.129.10">
    <property type="entry name" value="Hotdog Thioesterase"/>
    <property type="match status" value="1"/>
</dbReference>
<sequence>MAPPPFPLLLFNHDKGLSRCLGVFGAPARRYSHVALSTAVEAAARLVHELGGVVRTRRQVLDANQVHKLALTLNRRCIGNTPVGQDGPRAGTPIPLGWHLVYFTPNDYESQLGPDGADSVFSPAKPFTRRMWAGGSMTWPARDALRVGDEVEEHSRLVNAVAKPSKSAGAMVLVEVEKELRGPRATALVDRRSWVFFPEAHVHTARPLGPTTAMLGPTTIDDLPDSQGFAARQFCWSAVGLFRFSALTFNGHKIHYNQDWTRGVEDHGTLVVHGPLNLINILNYWHDIHGGQDAAQQHALTIGYRAVAPLYAGQRYTIQTRQAIETATASTWTIMACRDDGTVCMRAEISVPK</sequence>
<gene>
    <name evidence="2" type="ORF">CDD82_3405</name>
</gene>
<dbReference type="AlphaFoldDB" id="A0A2C5ZCR4"/>
<comment type="caution">
    <text evidence="2">The sequence shown here is derived from an EMBL/GenBank/DDBJ whole genome shotgun (WGS) entry which is preliminary data.</text>
</comment>
<dbReference type="Pfam" id="PF13452">
    <property type="entry name" value="FAS1_DH_region"/>
    <property type="match status" value="1"/>
</dbReference>
<dbReference type="GO" id="GO:0005739">
    <property type="term" value="C:mitochondrion"/>
    <property type="evidence" value="ECO:0007669"/>
    <property type="project" value="TreeGrafter"/>
</dbReference>
<proteinExistence type="predicted"/>
<feature type="domain" description="FAS1-like dehydratase" evidence="1">
    <location>
        <begin position="105"/>
        <end position="181"/>
    </location>
</feature>
<dbReference type="InterPro" id="IPR052741">
    <property type="entry name" value="Mitochondrial_HTD2"/>
</dbReference>
<accession>A0A2C5ZCR4</accession>
<dbReference type="PANTHER" id="PTHR28152:SF2">
    <property type="entry name" value="N-TERMINAL OF MAOC-LIKE DEHYDRATASE DOMAIN-CONTAINING PROTEIN"/>
    <property type="match status" value="1"/>
</dbReference>
<dbReference type="GO" id="GO:0019171">
    <property type="term" value="F:(3R)-hydroxyacyl-[acyl-carrier-protein] dehydratase activity"/>
    <property type="evidence" value="ECO:0007669"/>
    <property type="project" value="TreeGrafter"/>
</dbReference>
<evidence type="ECO:0000313" key="2">
    <source>
        <dbReference type="EMBL" id="PHH77663.1"/>
    </source>
</evidence>
<dbReference type="InterPro" id="IPR029069">
    <property type="entry name" value="HotDog_dom_sf"/>
</dbReference>
<dbReference type="PANTHER" id="PTHR28152">
    <property type="entry name" value="HYDROXYACYL-THIOESTER DEHYDRATASE TYPE 2, MITOCHONDRIAL"/>
    <property type="match status" value="1"/>
</dbReference>
<keyword evidence="3" id="KW-1185">Reference proteome</keyword>
<organism evidence="2 3">
    <name type="scientific">Ophiocordyceps australis</name>
    <dbReference type="NCBI Taxonomy" id="1399860"/>
    <lineage>
        <taxon>Eukaryota</taxon>
        <taxon>Fungi</taxon>
        <taxon>Dikarya</taxon>
        <taxon>Ascomycota</taxon>
        <taxon>Pezizomycotina</taxon>
        <taxon>Sordariomycetes</taxon>
        <taxon>Hypocreomycetidae</taxon>
        <taxon>Hypocreales</taxon>
        <taxon>Ophiocordycipitaceae</taxon>
        <taxon>Ophiocordyceps</taxon>
    </lineage>
</organism>